<dbReference type="Gene3D" id="2.60.40.1890">
    <property type="entry name" value="PCu(A)C copper chaperone"/>
    <property type="match status" value="1"/>
</dbReference>
<gene>
    <name evidence="2" type="ORF">BECKLFY1418A_GA0070994_100224</name>
    <name evidence="1" type="ORF">BECKLFY1418B_GA0070995_100616</name>
</gene>
<dbReference type="AlphaFoldDB" id="A0A450U7F8"/>
<evidence type="ECO:0000313" key="2">
    <source>
        <dbReference type="EMBL" id="VFJ87701.1"/>
    </source>
</evidence>
<accession>A0A450U7F8</accession>
<evidence type="ECO:0000313" key="1">
    <source>
        <dbReference type="EMBL" id="VFJ87317.1"/>
    </source>
</evidence>
<proteinExistence type="predicted"/>
<dbReference type="EMBL" id="CAADFH010000002">
    <property type="protein sequence ID" value="VFJ87701.1"/>
    <property type="molecule type" value="Genomic_DNA"/>
</dbReference>
<protein>
    <recommendedName>
        <fullName evidence="3">Copper(I)-binding protein</fullName>
    </recommendedName>
</protein>
<dbReference type="Pfam" id="PF04314">
    <property type="entry name" value="PCuAC"/>
    <property type="match status" value="1"/>
</dbReference>
<sequence>MRTIVISLLLVVWTATGCTMDRSEADITITDPWIREAPPGANALAGYMLLRNRGDTDINLVNAEGPDFDTIMFHETITRSGMATMVHLEQIRIPGQKQIAFQPGGVHLMLMQPKRNLTVGDESTIILTFAGGKEVIAEFKVRKSSSNHTTISGDSNTNSKHH</sequence>
<reference evidence="2" key="1">
    <citation type="submission" date="2019-02" db="EMBL/GenBank/DDBJ databases">
        <authorList>
            <person name="Gruber-Vodicka R. H."/>
            <person name="Seah K. B. B."/>
        </authorList>
    </citation>
    <scope>NUCLEOTIDE SEQUENCE</scope>
    <source>
        <strain evidence="2">BECK_M6</strain>
        <strain evidence="1">BECK_M7</strain>
    </source>
</reference>
<dbReference type="InterPro" id="IPR058248">
    <property type="entry name" value="Lxx211020-like"/>
</dbReference>
<organism evidence="2">
    <name type="scientific">Candidatus Kentrum sp. LFY</name>
    <dbReference type="NCBI Taxonomy" id="2126342"/>
    <lineage>
        <taxon>Bacteria</taxon>
        <taxon>Pseudomonadati</taxon>
        <taxon>Pseudomonadota</taxon>
        <taxon>Gammaproteobacteria</taxon>
        <taxon>Candidatus Kentrum</taxon>
    </lineage>
</organism>
<dbReference type="PANTHER" id="PTHR36302">
    <property type="entry name" value="BLR7088 PROTEIN"/>
    <property type="match status" value="1"/>
</dbReference>
<dbReference type="EMBL" id="CAADFF010000006">
    <property type="protein sequence ID" value="VFJ87317.1"/>
    <property type="molecule type" value="Genomic_DNA"/>
</dbReference>
<dbReference type="InterPro" id="IPR007410">
    <property type="entry name" value="LpqE-like"/>
</dbReference>
<dbReference type="SUPFAM" id="SSF110087">
    <property type="entry name" value="DR1885-like metal-binding protein"/>
    <property type="match status" value="1"/>
</dbReference>
<evidence type="ECO:0008006" key="3">
    <source>
        <dbReference type="Google" id="ProtNLM"/>
    </source>
</evidence>
<name>A0A450U7F8_9GAMM</name>
<dbReference type="InterPro" id="IPR036182">
    <property type="entry name" value="PCuAC_sf"/>
</dbReference>
<dbReference type="PROSITE" id="PS51257">
    <property type="entry name" value="PROKAR_LIPOPROTEIN"/>
    <property type="match status" value="1"/>
</dbReference>
<dbReference type="PANTHER" id="PTHR36302:SF1">
    <property type="entry name" value="COPPER CHAPERONE PCU(A)C"/>
    <property type="match status" value="1"/>
</dbReference>